<dbReference type="InterPro" id="IPR052053">
    <property type="entry name" value="IM_YidH-like"/>
</dbReference>
<protein>
    <submittedName>
        <fullName evidence="8">Putative membrane protein</fullName>
    </submittedName>
</protein>
<feature type="transmembrane region" description="Helical" evidence="6">
    <location>
        <begin position="113"/>
        <end position="134"/>
    </location>
</feature>
<sequence length="135" mass="14317">MVGRAGVRIPRGCAMTLPDVGSESEDGEDVIDYRFTLANERTFLAWMRTSLGLLAGGVAVHTLVQSFELAGLRRALAVSCVVLAVIVAVGAYFNWRRVGRAMRRGDPLPETLLVPILSAGVGVVAVLAGVAVLLR</sequence>
<reference evidence="8 9" key="1">
    <citation type="submission" date="2018-06" db="EMBL/GenBank/DDBJ databases">
        <title>Genomic Encyclopedia of Type Strains, Phase IV (KMG-IV): sequencing the most valuable type-strain genomes for metagenomic binning, comparative biology and taxonomic classification.</title>
        <authorList>
            <person name="Goeker M."/>
        </authorList>
    </citation>
    <scope>NUCLEOTIDE SEQUENCE [LARGE SCALE GENOMIC DNA]</scope>
    <source>
        <strain evidence="8 9">DSM 44599</strain>
    </source>
</reference>
<evidence type="ECO:0000256" key="2">
    <source>
        <dbReference type="ARBA" id="ARBA00022475"/>
    </source>
</evidence>
<comment type="subcellular location">
    <subcellularLocation>
        <location evidence="1">Cell membrane</location>
        <topology evidence="1">Multi-pass membrane protein</topology>
    </subcellularLocation>
</comment>
<organism evidence="8 9">
    <name type="scientific">Nocardia puris</name>
    <dbReference type="NCBI Taxonomy" id="208602"/>
    <lineage>
        <taxon>Bacteria</taxon>
        <taxon>Bacillati</taxon>
        <taxon>Actinomycetota</taxon>
        <taxon>Actinomycetes</taxon>
        <taxon>Mycobacteriales</taxon>
        <taxon>Nocardiaceae</taxon>
        <taxon>Nocardia</taxon>
    </lineage>
</organism>
<evidence type="ECO:0000256" key="1">
    <source>
        <dbReference type="ARBA" id="ARBA00004651"/>
    </source>
</evidence>
<evidence type="ECO:0000256" key="4">
    <source>
        <dbReference type="ARBA" id="ARBA00022989"/>
    </source>
</evidence>
<keyword evidence="3 6" id="KW-0812">Transmembrane</keyword>
<dbReference type="EMBL" id="QNRE01000001">
    <property type="protein sequence ID" value="RBO96701.1"/>
    <property type="molecule type" value="Genomic_DNA"/>
</dbReference>
<keyword evidence="9" id="KW-1185">Reference proteome</keyword>
<comment type="caution">
    <text evidence="8">The sequence shown here is derived from an EMBL/GenBank/DDBJ whole genome shotgun (WGS) entry which is preliminary data.</text>
</comment>
<evidence type="ECO:0000259" key="7">
    <source>
        <dbReference type="Pfam" id="PF02656"/>
    </source>
</evidence>
<feature type="domain" description="DUF202" evidence="7">
    <location>
        <begin position="34"/>
        <end position="101"/>
    </location>
</feature>
<feature type="transmembrane region" description="Helical" evidence="6">
    <location>
        <begin position="43"/>
        <end position="64"/>
    </location>
</feature>
<keyword evidence="2" id="KW-1003">Cell membrane</keyword>
<dbReference type="AlphaFoldDB" id="A0A366E2V7"/>
<keyword evidence="4 6" id="KW-1133">Transmembrane helix</keyword>
<evidence type="ECO:0000256" key="6">
    <source>
        <dbReference type="SAM" id="Phobius"/>
    </source>
</evidence>
<accession>A0A366E2V7</accession>
<dbReference type="Pfam" id="PF02656">
    <property type="entry name" value="DUF202"/>
    <property type="match status" value="1"/>
</dbReference>
<name>A0A366E2V7_9NOCA</name>
<evidence type="ECO:0000313" key="9">
    <source>
        <dbReference type="Proteomes" id="UP000252586"/>
    </source>
</evidence>
<dbReference type="Proteomes" id="UP000252586">
    <property type="component" value="Unassembled WGS sequence"/>
</dbReference>
<dbReference type="PANTHER" id="PTHR34187:SF2">
    <property type="entry name" value="DUF202 DOMAIN-CONTAINING PROTEIN"/>
    <property type="match status" value="1"/>
</dbReference>
<dbReference type="GO" id="GO:0005886">
    <property type="term" value="C:plasma membrane"/>
    <property type="evidence" value="ECO:0007669"/>
    <property type="project" value="UniProtKB-SubCell"/>
</dbReference>
<dbReference type="PANTHER" id="PTHR34187">
    <property type="entry name" value="FGR18P"/>
    <property type="match status" value="1"/>
</dbReference>
<gene>
    <name evidence="8" type="ORF">DFR74_101717</name>
</gene>
<keyword evidence="5 6" id="KW-0472">Membrane</keyword>
<evidence type="ECO:0000313" key="8">
    <source>
        <dbReference type="EMBL" id="RBO96701.1"/>
    </source>
</evidence>
<dbReference type="InterPro" id="IPR003807">
    <property type="entry name" value="DUF202"/>
</dbReference>
<proteinExistence type="predicted"/>
<evidence type="ECO:0000256" key="5">
    <source>
        <dbReference type="ARBA" id="ARBA00023136"/>
    </source>
</evidence>
<feature type="transmembrane region" description="Helical" evidence="6">
    <location>
        <begin position="76"/>
        <end position="93"/>
    </location>
</feature>
<evidence type="ECO:0000256" key="3">
    <source>
        <dbReference type="ARBA" id="ARBA00022692"/>
    </source>
</evidence>